<evidence type="ECO:0000313" key="1">
    <source>
        <dbReference type="EMBL" id="SHG49976.1"/>
    </source>
</evidence>
<evidence type="ECO:0000313" key="2">
    <source>
        <dbReference type="Proteomes" id="UP000183945"/>
    </source>
</evidence>
<dbReference type="AlphaFoldDB" id="A0A1M5KAV0"/>
<dbReference type="SUPFAM" id="SSF69118">
    <property type="entry name" value="AhpD-like"/>
    <property type="match status" value="1"/>
</dbReference>
<dbReference type="RefSeq" id="WP_139277115.1">
    <property type="nucleotide sequence ID" value="NZ_FQVT01000014.1"/>
</dbReference>
<name>A0A1M5KAV0_SALEC</name>
<dbReference type="STRING" id="1073325.SAMN05444483_1146"/>
<sequence>MARQKEYKEEEVLEKAMNLFWRNGFETTSMQMLLHEIALSVAQSRGNITRKELEPFFAAGYNQRHLLEIILGLSQKVISNYTNYIAEMPLDKGFEKYAWRKH</sequence>
<dbReference type="Gene3D" id="1.10.10.60">
    <property type="entry name" value="Homeodomain-like"/>
    <property type="match status" value="1"/>
</dbReference>
<evidence type="ECO:0008006" key="3">
    <source>
        <dbReference type="Google" id="ProtNLM"/>
    </source>
</evidence>
<accession>A0A1M5KAV0</accession>
<dbReference type="EMBL" id="FQVT01000014">
    <property type="protein sequence ID" value="SHG49976.1"/>
    <property type="molecule type" value="Genomic_DNA"/>
</dbReference>
<reference evidence="2" key="1">
    <citation type="submission" date="2016-11" db="EMBL/GenBank/DDBJ databases">
        <authorList>
            <person name="Varghese N."/>
            <person name="Submissions S."/>
        </authorList>
    </citation>
    <scope>NUCLEOTIDE SEQUENCE [LARGE SCALE GENOMIC DNA]</scope>
    <source>
        <strain evidence="2">DSM 24579</strain>
    </source>
</reference>
<organism evidence="1 2">
    <name type="scientific">Salegentibacter echinorum</name>
    <dbReference type="NCBI Taxonomy" id="1073325"/>
    <lineage>
        <taxon>Bacteria</taxon>
        <taxon>Pseudomonadati</taxon>
        <taxon>Bacteroidota</taxon>
        <taxon>Flavobacteriia</taxon>
        <taxon>Flavobacteriales</taxon>
        <taxon>Flavobacteriaceae</taxon>
        <taxon>Salegentibacter</taxon>
    </lineage>
</organism>
<dbReference type="OrthoDB" id="9808310at2"/>
<protein>
    <recommendedName>
        <fullName evidence="3">Transcriptional regulator, TetR family</fullName>
    </recommendedName>
</protein>
<dbReference type="Proteomes" id="UP000183945">
    <property type="component" value="Unassembled WGS sequence"/>
</dbReference>
<dbReference type="InterPro" id="IPR029032">
    <property type="entry name" value="AhpD-like"/>
</dbReference>
<keyword evidence="2" id="KW-1185">Reference proteome</keyword>
<proteinExistence type="predicted"/>
<gene>
    <name evidence="1" type="ORF">SAMN05444483_1146</name>
</gene>